<dbReference type="Gene3D" id="3.40.50.150">
    <property type="entry name" value="Vaccinia Virus protein VP39"/>
    <property type="match status" value="1"/>
</dbReference>
<evidence type="ECO:0000313" key="1">
    <source>
        <dbReference type="EMBL" id="KAJ9137366.1"/>
    </source>
</evidence>
<keyword evidence="2" id="KW-1185">Reference proteome</keyword>
<dbReference type="Proteomes" id="UP001174691">
    <property type="component" value="Unassembled WGS sequence"/>
</dbReference>
<name>A0AA38RNL7_9PEZI</name>
<dbReference type="PANTHER" id="PTHR39290:SF6">
    <property type="entry name" value="S-ADENOSYL-L-METHIONINE-DEPENDENT METHYLTRANSFERASES SUPERFAMILY PROTEIN"/>
    <property type="match status" value="1"/>
</dbReference>
<reference evidence="1" key="1">
    <citation type="submission" date="2022-07" db="EMBL/GenBank/DDBJ databases">
        <title>Fungi with potential for degradation of polypropylene.</title>
        <authorList>
            <person name="Gostincar C."/>
        </authorList>
    </citation>
    <scope>NUCLEOTIDE SEQUENCE</scope>
    <source>
        <strain evidence="1">EXF-13287</strain>
    </source>
</reference>
<accession>A0AA38RNL7</accession>
<proteinExistence type="predicted"/>
<dbReference type="SUPFAM" id="SSF53335">
    <property type="entry name" value="S-adenosyl-L-methionine-dependent methyltransferases"/>
    <property type="match status" value="1"/>
</dbReference>
<dbReference type="EMBL" id="JANBVN010000161">
    <property type="protein sequence ID" value="KAJ9137366.1"/>
    <property type="molecule type" value="Genomic_DNA"/>
</dbReference>
<evidence type="ECO:0000313" key="2">
    <source>
        <dbReference type="Proteomes" id="UP001174691"/>
    </source>
</evidence>
<gene>
    <name evidence="1" type="ORF">NKR19_g8238</name>
</gene>
<comment type="caution">
    <text evidence="1">The sequence shown here is derived from an EMBL/GenBank/DDBJ whole genome shotgun (WGS) entry which is preliminary data.</text>
</comment>
<dbReference type="InterPro" id="IPR029063">
    <property type="entry name" value="SAM-dependent_MTases_sf"/>
</dbReference>
<dbReference type="PANTHER" id="PTHR39290">
    <property type="entry name" value="C3H1-TYPE DOMAIN-CONTAINING PROTEIN-RELATED"/>
    <property type="match status" value="1"/>
</dbReference>
<protein>
    <submittedName>
        <fullName evidence="1">Transcription factor Nrm1/Whi5</fullName>
    </submittedName>
</protein>
<organism evidence="1 2">
    <name type="scientific">Coniochaeta hoffmannii</name>
    <dbReference type="NCBI Taxonomy" id="91930"/>
    <lineage>
        <taxon>Eukaryota</taxon>
        <taxon>Fungi</taxon>
        <taxon>Dikarya</taxon>
        <taxon>Ascomycota</taxon>
        <taxon>Pezizomycotina</taxon>
        <taxon>Sordariomycetes</taxon>
        <taxon>Sordariomycetidae</taxon>
        <taxon>Coniochaetales</taxon>
        <taxon>Coniochaetaceae</taxon>
        <taxon>Coniochaeta</taxon>
    </lineage>
</organism>
<dbReference type="AlphaFoldDB" id="A0AA38RNL7"/>
<sequence>MASKGGGKKGCVGSPAFDPDERVHDAVALQEALAHLQKDEFSAAISSWFRLPNNDRYVYHAITSVVLPQVQDIVSRGGINGLHDWYRNEAGEALPHPSKPDIEAYINIFLSNTSTAASLKGFASNAKKGSVRASVAAHLQAARYLHPALASKLAIPKTKKPLPNPYFDFWAWSARNLEWCGPCPESERKMQSHHVLPVFMHHFGCAVPSYEALEVLRVLADGRTVADVGSGNGYWTFMLRQHGVLVAAVDSAQSEWRVNWIGDTVVSDGVRWLSRRENQGGRDMVLLMVYPIVGGGVAGGVEGGFTRNLLAAYKGDTVAVVGTQNHNGYTGFRGMTMAEYMEREQPGWVRVVQIPLPSFAGKDEALFIFQRGERAPPKQTEATQS</sequence>